<evidence type="ECO:0000259" key="4">
    <source>
        <dbReference type="PROSITE" id="PS50072"/>
    </source>
</evidence>
<dbReference type="Pfam" id="PF13646">
    <property type="entry name" value="HEAT_2"/>
    <property type="match status" value="2"/>
</dbReference>
<dbReference type="InterPro" id="IPR016024">
    <property type="entry name" value="ARM-type_fold"/>
</dbReference>
<dbReference type="GO" id="GO:0003755">
    <property type="term" value="F:peptidyl-prolyl cis-trans isomerase activity"/>
    <property type="evidence" value="ECO:0007669"/>
    <property type="project" value="UniProtKB-KW"/>
</dbReference>
<proteinExistence type="predicted"/>
<evidence type="ECO:0000256" key="2">
    <source>
        <dbReference type="ARBA" id="ARBA00023110"/>
    </source>
</evidence>
<dbReference type="AlphaFoldDB" id="A0A5N1IUX9"/>
<dbReference type="CDD" id="cd00317">
    <property type="entry name" value="cyclophilin"/>
    <property type="match status" value="1"/>
</dbReference>
<comment type="caution">
    <text evidence="5">The sequence shown here is derived from an EMBL/GenBank/DDBJ whole genome shotgun (WGS) entry which is preliminary data.</text>
</comment>
<dbReference type="Gene3D" id="2.40.100.10">
    <property type="entry name" value="Cyclophilin-like"/>
    <property type="match status" value="1"/>
</dbReference>
<feature type="domain" description="PPIase cyclophilin-type" evidence="4">
    <location>
        <begin position="513"/>
        <end position="630"/>
    </location>
</feature>
<evidence type="ECO:0000313" key="5">
    <source>
        <dbReference type="EMBL" id="KAA9333577.1"/>
    </source>
</evidence>
<dbReference type="SUPFAM" id="SSF50891">
    <property type="entry name" value="Cyclophilin-like"/>
    <property type="match status" value="1"/>
</dbReference>
<dbReference type="PROSITE" id="PS50072">
    <property type="entry name" value="CSA_PPIASE_2"/>
    <property type="match status" value="1"/>
</dbReference>
<accession>A0A5N1IUX9</accession>
<dbReference type="InterPro" id="IPR044666">
    <property type="entry name" value="Cyclophilin_A-like"/>
</dbReference>
<dbReference type="InterPro" id="IPR011989">
    <property type="entry name" value="ARM-like"/>
</dbReference>
<dbReference type="RefSeq" id="WP_150903745.1">
    <property type="nucleotide sequence ID" value="NZ_VTWT01000005.1"/>
</dbReference>
<dbReference type="SMART" id="SM00567">
    <property type="entry name" value="EZ_HEAT"/>
    <property type="match status" value="5"/>
</dbReference>
<dbReference type="PANTHER" id="PTHR45625">
    <property type="entry name" value="PEPTIDYL-PROLYL CIS-TRANS ISOMERASE-RELATED"/>
    <property type="match status" value="1"/>
</dbReference>
<gene>
    <name evidence="5" type="ORF">F0P94_09990</name>
</gene>
<dbReference type="EMBL" id="VTWT01000005">
    <property type="protein sequence ID" value="KAA9333577.1"/>
    <property type="molecule type" value="Genomic_DNA"/>
</dbReference>
<evidence type="ECO:0000256" key="1">
    <source>
        <dbReference type="ARBA" id="ARBA00013194"/>
    </source>
</evidence>
<organism evidence="5 6">
    <name type="scientific">Adhaeribacter soli</name>
    <dbReference type="NCBI Taxonomy" id="2607655"/>
    <lineage>
        <taxon>Bacteria</taxon>
        <taxon>Pseudomonadati</taxon>
        <taxon>Bacteroidota</taxon>
        <taxon>Cytophagia</taxon>
        <taxon>Cytophagales</taxon>
        <taxon>Hymenobacteraceae</taxon>
        <taxon>Adhaeribacter</taxon>
    </lineage>
</organism>
<dbReference type="PANTHER" id="PTHR45625:SF4">
    <property type="entry name" value="PEPTIDYLPROLYL ISOMERASE DOMAIN AND WD REPEAT-CONTAINING PROTEIN 1"/>
    <property type="match status" value="1"/>
</dbReference>
<dbReference type="PROSITE" id="PS51257">
    <property type="entry name" value="PROKAR_LIPOPROTEIN"/>
    <property type="match status" value="1"/>
</dbReference>
<dbReference type="InterPro" id="IPR029000">
    <property type="entry name" value="Cyclophilin-like_dom_sf"/>
</dbReference>
<sequence>MKKYLGFGLLLLAVACQKPAGKSTAAKNKFSDQNLRTIYTLQDERNASGLLTNFGSTIINHRKEAALALASVQDKATVPALSTLLSDPEPPVRKAAAYALGQIADSTAESHLVNAIDQESDSFLRAEMFEALGKCATRNGIAILAYFDTPDTVTQGGQAWGLYRAMLRKPLPEPALTKVARLITREHPYQVRLAAAHTLARSGKADLRRYFSLLQEAARNDKSAYVRAAATTALGKAKMPESAEVLTFLAVSDPDYRVRLSAVRALKDQEYALTKPALLKALSDVHPHVSLTAAEILAGKNQETDDTFWQAALMQPDWRTRAVLLGACLQASKEPEPVRQHITSLYLKTNNVYEKGALLTALSNNPASYEFLKTETFSAKDPVISTYGIEALAGLRKQPDFPESLNTDFNQLLKNAIASSDVALMGTAATLLREPEMNFRQTFTDVTFLKLALARLTLPRDVEPYLELQKTIAFLLEKPAPEPPKTQAKQAIDWKLVQRLSPDQKVLLKTSKGDITLQLYVEEAPGSVANFVQLLEKDFYNGKFFHRVVPNFVAQGGDPRGDGWGGTDYTIRSDFADLHYLEGTVGMASAGKDTESCQWFITHSYVPHLDGRYSIFARVISGFEAVHKLQIGDKIEKVELVKR</sequence>
<dbReference type="Pfam" id="PF00160">
    <property type="entry name" value="Pro_isomerase"/>
    <property type="match status" value="1"/>
</dbReference>
<dbReference type="InterPro" id="IPR004155">
    <property type="entry name" value="PBS_lyase_HEAT"/>
</dbReference>
<dbReference type="InterPro" id="IPR002130">
    <property type="entry name" value="Cyclophilin-type_PPIase_dom"/>
</dbReference>
<reference evidence="5 6" key="1">
    <citation type="submission" date="2019-09" db="EMBL/GenBank/DDBJ databases">
        <title>Genome sequence of Adhaeribacter sp. M2.</title>
        <authorList>
            <person name="Srinivasan S."/>
        </authorList>
    </citation>
    <scope>NUCLEOTIDE SEQUENCE [LARGE SCALE GENOMIC DNA]</scope>
    <source>
        <strain evidence="5 6">M2</strain>
    </source>
</reference>
<dbReference type="PROSITE" id="PS50077">
    <property type="entry name" value="HEAT_REPEAT"/>
    <property type="match status" value="1"/>
</dbReference>
<dbReference type="Proteomes" id="UP000326570">
    <property type="component" value="Unassembled WGS sequence"/>
</dbReference>
<keyword evidence="6" id="KW-1185">Reference proteome</keyword>
<dbReference type="Gene3D" id="1.25.10.10">
    <property type="entry name" value="Leucine-rich Repeat Variant"/>
    <property type="match status" value="2"/>
</dbReference>
<evidence type="ECO:0000256" key="3">
    <source>
        <dbReference type="ARBA" id="ARBA00023235"/>
    </source>
</evidence>
<dbReference type="EC" id="5.2.1.8" evidence="1"/>
<dbReference type="PRINTS" id="PR00153">
    <property type="entry name" value="CSAPPISMRASE"/>
</dbReference>
<evidence type="ECO:0000313" key="6">
    <source>
        <dbReference type="Proteomes" id="UP000326570"/>
    </source>
</evidence>
<dbReference type="SUPFAM" id="SSF48371">
    <property type="entry name" value="ARM repeat"/>
    <property type="match status" value="1"/>
</dbReference>
<protein>
    <recommendedName>
        <fullName evidence="1">peptidylprolyl isomerase</fullName>
        <ecNumber evidence="1">5.2.1.8</ecNumber>
    </recommendedName>
</protein>
<name>A0A5N1IUX9_9BACT</name>
<dbReference type="InterPro" id="IPR021133">
    <property type="entry name" value="HEAT_type_2"/>
</dbReference>
<keyword evidence="3" id="KW-0413">Isomerase</keyword>
<keyword evidence="2" id="KW-0697">Rotamase</keyword>